<evidence type="ECO:0000313" key="4">
    <source>
        <dbReference type="EMBL" id="MBW80251.1"/>
    </source>
</evidence>
<sequence>MIGCRWLLTTGGATRLAAATTIIDDDDDVVDNGGDEEDDGGDGGDGGEGDLDELTFLPALAAGERFHLPPANPSPVGGELTGDVGSKIPSKLSSSFPTTTGAAGEGPPLIRGDVPTAREGFSCSPELLVSPPPLQPSRRSKFSFDIRPESSLQSLSWYVSLVTLPTATMVVNGGGGAAGGSCGCGCCWLTPAMMTIFGGVTGRPSSVVISGTAAGDDTIGCSSVSVTLGFSSPLSLPPAPPMPDDADEDTFVVAVDASDKKLVSEADLDGGLKRTGGGIALATDFDECKLLFCFTRAGDLRGGGATVRADGLGHDLPPPGPLLAARSDAVPRGMLPEEDRFNLAPPTVLLPSVVVVADDAGGVLPAAKRLLLSTVVSYGLLLLVVLLLSRFVGVGLVRLVTVVVVGFFSLGPPDEVVVFAGFCCCF</sequence>
<dbReference type="AlphaFoldDB" id="A0A2M4DRU0"/>
<keyword evidence="2" id="KW-0812">Transmembrane</keyword>
<feature type="region of interest" description="Disordered" evidence="1">
    <location>
        <begin position="65"/>
        <end position="113"/>
    </location>
</feature>
<reference evidence="4" key="1">
    <citation type="submission" date="2018-01" db="EMBL/GenBank/DDBJ databases">
        <title>An insight into the sialome of Amazonian anophelines.</title>
        <authorList>
            <person name="Ribeiro J.M."/>
            <person name="Scarpassa V."/>
            <person name="Calvo E."/>
        </authorList>
    </citation>
    <scope>NUCLEOTIDE SEQUENCE</scope>
</reference>
<evidence type="ECO:0000256" key="3">
    <source>
        <dbReference type="SAM" id="SignalP"/>
    </source>
</evidence>
<feature type="region of interest" description="Disordered" evidence="1">
    <location>
        <begin position="26"/>
        <end position="52"/>
    </location>
</feature>
<keyword evidence="2" id="KW-1133">Transmembrane helix</keyword>
<keyword evidence="3" id="KW-0732">Signal</keyword>
<keyword evidence="2" id="KW-0472">Membrane</keyword>
<name>A0A2M4DRU0_ANODA</name>
<proteinExistence type="predicted"/>
<evidence type="ECO:0008006" key="5">
    <source>
        <dbReference type="Google" id="ProtNLM"/>
    </source>
</evidence>
<evidence type="ECO:0000256" key="1">
    <source>
        <dbReference type="SAM" id="MobiDB-lite"/>
    </source>
</evidence>
<feature type="transmembrane region" description="Helical" evidence="2">
    <location>
        <begin position="370"/>
        <end position="388"/>
    </location>
</feature>
<feature type="compositionally biased region" description="Polar residues" evidence="1">
    <location>
        <begin position="91"/>
        <end position="101"/>
    </location>
</feature>
<evidence type="ECO:0000256" key="2">
    <source>
        <dbReference type="SAM" id="Phobius"/>
    </source>
</evidence>
<organism evidence="4">
    <name type="scientific">Anopheles darlingi</name>
    <name type="common">Mosquito</name>
    <dbReference type="NCBI Taxonomy" id="43151"/>
    <lineage>
        <taxon>Eukaryota</taxon>
        <taxon>Metazoa</taxon>
        <taxon>Ecdysozoa</taxon>
        <taxon>Arthropoda</taxon>
        <taxon>Hexapoda</taxon>
        <taxon>Insecta</taxon>
        <taxon>Pterygota</taxon>
        <taxon>Neoptera</taxon>
        <taxon>Endopterygota</taxon>
        <taxon>Diptera</taxon>
        <taxon>Nematocera</taxon>
        <taxon>Culicoidea</taxon>
        <taxon>Culicidae</taxon>
        <taxon>Anophelinae</taxon>
        <taxon>Anopheles</taxon>
    </lineage>
</organism>
<accession>A0A2M4DRU0</accession>
<dbReference type="EMBL" id="GGFL01016073">
    <property type="protein sequence ID" value="MBW80251.1"/>
    <property type="molecule type" value="Transcribed_RNA"/>
</dbReference>
<protein>
    <recommendedName>
        <fullName evidence="5">Secreted protein</fullName>
    </recommendedName>
</protein>
<feature type="transmembrane region" description="Helical" evidence="2">
    <location>
        <begin position="395"/>
        <end position="412"/>
    </location>
</feature>
<feature type="chain" id="PRO_5014604441" description="Secreted protein" evidence="3">
    <location>
        <begin position="20"/>
        <end position="426"/>
    </location>
</feature>
<feature type="signal peptide" evidence="3">
    <location>
        <begin position="1"/>
        <end position="19"/>
    </location>
</feature>